<dbReference type="AlphaFoldDB" id="Q9T2H4"/>
<reference key="1">
    <citation type="journal article" date="1994" name="Eur. J. Biochem.">
        <title>Higher plant light-harvesting complexes LHCIIa and LHCIIc are bound by dicyclohexylcarbodiimide during inhibition of energy dissipation.</title>
        <authorList>
            <person name="Walters R.G."/>
            <person name="Ruban A.V."/>
            <person name="Horton P."/>
        </authorList>
    </citation>
    <scope>PROTEIN SEQUENCE</scope>
</reference>
<name>Q9T2H4_SPIOL</name>
<keyword id="KW-0903">Direct protein sequencing</keyword>
<dbReference type="PIR" id="S50901">
    <property type="entry name" value="S50901"/>
</dbReference>
<geneLocation type="chloroplast"/>
<protein>
    <submittedName>
        <fullName>Photosystem II light-harvesting complex 30 kDa component</fullName>
    </submittedName>
</protein>
<accession>Q9T2H4</accession>
<sequence>STSLQPYSEVFGLQRFR</sequence>
<organism>
    <name type="scientific">Spinacia oleracea</name>
    <name type="common">Spinach</name>
    <dbReference type="NCBI Taxonomy" id="3562"/>
    <lineage>
        <taxon>Eukaryota</taxon>
        <taxon>Viridiplantae</taxon>
        <taxon>Streptophyta</taxon>
        <taxon>Embryophyta</taxon>
        <taxon>Tracheophyta</taxon>
        <taxon>Spermatophyta</taxon>
        <taxon>Magnoliopsida</taxon>
        <taxon>eudicotyledons</taxon>
        <taxon>Gunneridae</taxon>
        <taxon>Pentapetalae</taxon>
        <taxon>Caryophyllales</taxon>
        <taxon>Chenopodiaceae</taxon>
        <taxon>Chenopodioideae</taxon>
        <taxon>Anserineae</taxon>
        <taxon>Spinacia</taxon>
    </lineage>
</organism>
<proteinExistence type="evidence at protein level"/>